<feature type="coiled-coil region" evidence="1">
    <location>
        <begin position="38"/>
        <end position="122"/>
    </location>
</feature>
<comment type="caution">
    <text evidence="2">The sequence shown here is derived from an EMBL/GenBank/DDBJ whole genome shotgun (WGS) entry which is preliminary data.</text>
</comment>
<dbReference type="AlphaFoldDB" id="A0A819IZZ4"/>
<evidence type="ECO:0000313" key="2">
    <source>
        <dbReference type="EMBL" id="CAF3925262.1"/>
    </source>
</evidence>
<evidence type="ECO:0008006" key="4">
    <source>
        <dbReference type="Google" id="ProtNLM"/>
    </source>
</evidence>
<keyword evidence="1" id="KW-0175">Coiled coil</keyword>
<protein>
    <recommendedName>
        <fullName evidence="4">B box-type domain-containing protein</fullName>
    </recommendedName>
</protein>
<sequence>MTTNNTEQSCVKCDKSAGNAACDGCEQWFCEEHFSEHRQELAKQMDNIRLEQDLFQQELIQEDNAHPLLNHINNWEQESIRKIQIAAQEARMNLQKYLNQNKQQLQVSLNQVTNELQSSRESDNYTEIDFKKWIEKLIKLQELLKKSLMVNITKDNKRQSIIRLIQFKQNQLPDSIAKLLKETEIITSTGYETIFTRYQKYKSIVNDILARIEKRQYRSVSYDMVVSLDSLVKELSAHLLELGIAENTKCFYDLSLAVTSGKENTSKTAAWIQSHTNDHWVVSNDSHLFCAWREDKAYFLTIIDHICLQNGFTQTLQRLEIVFSK</sequence>
<dbReference type="Proteomes" id="UP000663881">
    <property type="component" value="Unassembled WGS sequence"/>
</dbReference>
<proteinExistence type="predicted"/>
<evidence type="ECO:0000313" key="3">
    <source>
        <dbReference type="Proteomes" id="UP000663881"/>
    </source>
</evidence>
<reference evidence="2" key="1">
    <citation type="submission" date="2021-02" db="EMBL/GenBank/DDBJ databases">
        <authorList>
            <person name="Nowell W R."/>
        </authorList>
    </citation>
    <scope>NUCLEOTIDE SEQUENCE</scope>
</reference>
<organism evidence="2 3">
    <name type="scientific">Adineta steineri</name>
    <dbReference type="NCBI Taxonomy" id="433720"/>
    <lineage>
        <taxon>Eukaryota</taxon>
        <taxon>Metazoa</taxon>
        <taxon>Spiralia</taxon>
        <taxon>Gnathifera</taxon>
        <taxon>Rotifera</taxon>
        <taxon>Eurotatoria</taxon>
        <taxon>Bdelloidea</taxon>
        <taxon>Adinetida</taxon>
        <taxon>Adinetidae</taxon>
        <taxon>Adineta</taxon>
    </lineage>
</organism>
<dbReference type="EMBL" id="CAJOAY010002143">
    <property type="protein sequence ID" value="CAF3925262.1"/>
    <property type="molecule type" value="Genomic_DNA"/>
</dbReference>
<evidence type="ECO:0000256" key="1">
    <source>
        <dbReference type="SAM" id="Coils"/>
    </source>
</evidence>
<accession>A0A819IZZ4</accession>
<gene>
    <name evidence="2" type="ORF">OKA104_LOCUS25502</name>
</gene>
<name>A0A819IZZ4_9BILA</name>